<keyword evidence="7" id="KW-1278">Translocase</keyword>
<dbReference type="PROSITE" id="PS50893">
    <property type="entry name" value="ABC_TRANSPORTER_2"/>
    <property type="match status" value="2"/>
</dbReference>
<dbReference type="AlphaFoldDB" id="A0A844FB33"/>
<keyword evidence="4" id="KW-0677">Repeat</keyword>
<evidence type="ECO:0000313" key="11">
    <source>
        <dbReference type="Proteomes" id="UP000462363"/>
    </source>
</evidence>
<evidence type="ECO:0000256" key="4">
    <source>
        <dbReference type="ARBA" id="ARBA00022737"/>
    </source>
</evidence>
<dbReference type="Proteomes" id="UP000462363">
    <property type="component" value="Unassembled WGS sequence"/>
</dbReference>
<dbReference type="PROSITE" id="PS00211">
    <property type="entry name" value="ABC_TRANSPORTER_1"/>
    <property type="match status" value="1"/>
</dbReference>
<dbReference type="InterPro" id="IPR003439">
    <property type="entry name" value="ABC_transporter-like_ATP-bd"/>
</dbReference>
<evidence type="ECO:0000313" key="10">
    <source>
        <dbReference type="EMBL" id="MSS39654.1"/>
    </source>
</evidence>
<keyword evidence="8" id="KW-0472">Membrane</keyword>
<proteinExistence type="predicted"/>
<keyword evidence="6 10" id="KW-0067">ATP-binding</keyword>
<evidence type="ECO:0000256" key="1">
    <source>
        <dbReference type="ARBA" id="ARBA00022448"/>
    </source>
</evidence>
<dbReference type="PANTHER" id="PTHR43790">
    <property type="entry name" value="CARBOHYDRATE TRANSPORT ATP-BINDING PROTEIN MG119-RELATED"/>
    <property type="match status" value="1"/>
</dbReference>
<evidence type="ECO:0000256" key="6">
    <source>
        <dbReference type="ARBA" id="ARBA00022840"/>
    </source>
</evidence>
<dbReference type="CDD" id="cd03216">
    <property type="entry name" value="ABC_Carb_Monos_I"/>
    <property type="match status" value="1"/>
</dbReference>
<dbReference type="CDD" id="cd03215">
    <property type="entry name" value="ABC_Carb_Monos_II"/>
    <property type="match status" value="1"/>
</dbReference>
<evidence type="ECO:0000256" key="7">
    <source>
        <dbReference type="ARBA" id="ARBA00022967"/>
    </source>
</evidence>
<dbReference type="InterPro" id="IPR017871">
    <property type="entry name" value="ABC_transporter-like_CS"/>
</dbReference>
<dbReference type="InterPro" id="IPR003593">
    <property type="entry name" value="AAA+_ATPase"/>
</dbReference>
<keyword evidence="5" id="KW-0547">Nucleotide-binding</keyword>
<feature type="domain" description="ABC transporter" evidence="9">
    <location>
        <begin position="257"/>
        <end position="502"/>
    </location>
</feature>
<accession>A0A844FB33</accession>
<keyword evidence="3" id="KW-0762">Sugar transport</keyword>
<evidence type="ECO:0000256" key="2">
    <source>
        <dbReference type="ARBA" id="ARBA00022475"/>
    </source>
</evidence>
<dbReference type="PANTHER" id="PTHR43790:SF3">
    <property type="entry name" value="D-ALLOSE IMPORT ATP-BINDING PROTEIN ALSA-RELATED"/>
    <property type="match status" value="1"/>
</dbReference>
<comment type="caution">
    <text evidence="10">The sequence shown here is derived from an EMBL/GenBank/DDBJ whole genome shotgun (WGS) entry which is preliminary data.</text>
</comment>
<dbReference type="SMART" id="SM00382">
    <property type="entry name" value="AAA"/>
    <property type="match status" value="2"/>
</dbReference>
<evidence type="ECO:0000256" key="5">
    <source>
        <dbReference type="ARBA" id="ARBA00022741"/>
    </source>
</evidence>
<evidence type="ECO:0000256" key="8">
    <source>
        <dbReference type="ARBA" id="ARBA00023136"/>
    </source>
</evidence>
<protein>
    <submittedName>
        <fullName evidence="10">Sugar ABC transporter ATP-binding protein</fullName>
    </submittedName>
</protein>
<evidence type="ECO:0000256" key="3">
    <source>
        <dbReference type="ARBA" id="ARBA00022597"/>
    </source>
</evidence>
<dbReference type="Gene3D" id="3.40.50.300">
    <property type="entry name" value="P-loop containing nucleotide triphosphate hydrolases"/>
    <property type="match status" value="2"/>
</dbReference>
<name>A0A844FB33_CLOSV</name>
<evidence type="ECO:0000259" key="9">
    <source>
        <dbReference type="PROSITE" id="PS50893"/>
    </source>
</evidence>
<keyword evidence="2" id="KW-1003">Cell membrane</keyword>
<dbReference type="EMBL" id="VUMB01000007">
    <property type="protein sequence ID" value="MSS39654.1"/>
    <property type="molecule type" value="Genomic_DNA"/>
</dbReference>
<dbReference type="GO" id="GO:0005524">
    <property type="term" value="F:ATP binding"/>
    <property type="evidence" value="ECO:0007669"/>
    <property type="project" value="UniProtKB-KW"/>
</dbReference>
<keyword evidence="1" id="KW-0813">Transport</keyword>
<dbReference type="Pfam" id="PF00005">
    <property type="entry name" value="ABC_tran"/>
    <property type="match status" value="2"/>
</dbReference>
<sequence>MGKEVILKVEHINKNFGETVALKDINFSITKGSIHSLVGKNGAGKSTIVNIIAGVYKQTNGKVTFEGNDIGNLSFKERQDRGIELVTQHASVVLDMDVAENIFLGLWPRSKFKLVDRKAMHENAQKVLDEFGLKVDPYELVRRLTPVEQRKLNIIRALFSGGKLIILDEPTTSLSIDDRNNLFRFVKKHAENGVTFILISHYLEEILQVSDAITVLRDGSAYDGNVGEGVGYDRQMELAKIIAGEDVELTFRDEDKVVNEEVAVECEGISAKFLDQADLKIHRGEIVGFVGFSGSGARELCLALYGLMEKKSGKVKILGEDVDIKNPTDALKYKICLVPNDRHAEGIVPIMSVEENIGLSCLKTRLKGKFGLLDNSKEVELADDYVKQLAIKTQSIYAASGSLSGGNQQKVVLAKVLAVNPTLLILDEPTIGIDIKSREEIMGLIKDLTNEGMSVIYLTNDFDELLRIVDRVVIFNEGKIVGDMKNENLSPDMIVNIRDRRAV</sequence>
<dbReference type="SUPFAM" id="SSF52540">
    <property type="entry name" value="P-loop containing nucleoside triphosphate hydrolases"/>
    <property type="match status" value="2"/>
</dbReference>
<reference evidence="10 11" key="1">
    <citation type="submission" date="2019-08" db="EMBL/GenBank/DDBJ databases">
        <title>In-depth cultivation of the pig gut microbiome towards novel bacterial diversity and tailored functional studies.</title>
        <authorList>
            <person name="Wylensek D."/>
            <person name="Hitch T.C.A."/>
            <person name="Clavel T."/>
        </authorList>
    </citation>
    <scope>NUCLEOTIDE SEQUENCE [LARGE SCALE GENOMIC DNA]</scope>
    <source>
        <strain evidence="10 11">BL-389-WT-3D</strain>
    </source>
</reference>
<dbReference type="InterPro" id="IPR027417">
    <property type="entry name" value="P-loop_NTPase"/>
</dbReference>
<organism evidence="10 11">
    <name type="scientific">Clostridium scindens (strain JCM 10418 / VPI 12708)</name>
    <dbReference type="NCBI Taxonomy" id="29347"/>
    <lineage>
        <taxon>Bacteria</taxon>
        <taxon>Bacillati</taxon>
        <taxon>Bacillota</taxon>
        <taxon>Clostridia</taxon>
        <taxon>Lachnospirales</taxon>
        <taxon>Lachnospiraceae</taxon>
    </lineage>
</organism>
<dbReference type="RefSeq" id="WP_009249028.1">
    <property type="nucleotide sequence ID" value="NZ_AP024846.1"/>
</dbReference>
<dbReference type="InterPro" id="IPR050107">
    <property type="entry name" value="ABC_carbohydrate_import_ATPase"/>
</dbReference>
<dbReference type="GO" id="GO:0016887">
    <property type="term" value="F:ATP hydrolysis activity"/>
    <property type="evidence" value="ECO:0007669"/>
    <property type="project" value="InterPro"/>
</dbReference>
<gene>
    <name evidence="10" type="ORF">FYJ37_04615</name>
</gene>
<feature type="domain" description="ABC transporter" evidence="9">
    <location>
        <begin position="7"/>
        <end position="243"/>
    </location>
</feature>